<evidence type="ECO:0000256" key="3">
    <source>
        <dbReference type="SAM" id="Phobius"/>
    </source>
</evidence>
<keyword evidence="1" id="KW-0547">Nucleotide-binding</keyword>
<dbReference type="AlphaFoldDB" id="A0A927W2D9"/>
<keyword evidence="3" id="KW-1133">Transmembrane helix</keyword>
<evidence type="ECO:0000313" key="7">
    <source>
        <dbReference type="Proteomes" id="UP000768462"/>
    </source>
</evidence>
<dbReference type="Gene3D" id="3.90.780.10">
    <property type="entry name" value="5'-Nucleotidase, C-terminal domain"/>
    <property type="match status" value="1"/>
</dbReference>
<dbReference type="Pfam" id="PF02872">
    <property type="entry name" value="5_nucleotid_C"/>
    <property type="match status" value="1"/>
</dbReference>
<dbReference type="PANTHER" id="PTHR11575:SF24">
    <property type="entry name" value="5'-NUCLEOTIDASE"/>
    <property type="match status" value="1"/>
</dbReference>
<dbReference type="InterPro" id="IPR036907">
    <property type="entry name" value="5'-Nucleotdase_C_sf"/>
</dbReference>
<comment type="similarity">
    <text evidence="1">Belongs to the 5'-nucleotidase family.</text>
</comment>
<dbReference type="PRINTS" id="PR01607">
    <property type="entry name" value="APYRASEFAMLY"/>
</dbReference>
<feature type="domain" description="Capsule synthesis protein CapA" evidence="5">
    <location>
        <begin position="108"/>
        <end position="274"/>
    </location>
</feature>
<dbReference type="GO" id="GO:0009166">
    <property type="term" value="P:nucleotide catabolic process"/>
    <property type="evidence" value="ECO:0007669"/>
    <property type="project" value="InterPro"/>
</dbReference>
<dbReference type="InterPro" id="IPR008334">
    <property type="entry name" value="5'-Nucleotdase_C"/>
</dbReference>
<dbReference type="NCBIfam" id="TIGR01167">
    <property type="entry name" value="LPXTG_anchor"/>
    <property type="match status" value="1"/>
</dbReference>
<evidence type="ECO:0000259" key="5">
    <source>
        <dbReference type="Pfam" id="PF09587"/>
    </source>
</evidence>
<dbReference type="GO" id="GO:0016787">
    <property type="term" value="F:hydrolase activity"/>
    <property type="evidence" value="ECO:0007669"/>
    <property type="project" value="UniProtKB-KW"/>
</dbReference>
<dbReference type="GO" id="GO:0000166">
    <property type="term" value="F:nucleotide binding"/>
    <property type="evidence" value="ECO:0007669"/>
    <property type="project" value="UniProtKB-KW"/>
</dbReference>
<dbReference type="SUPFAM" id="SSF56300">
    <property type="entry name" value="Metallo-dependent phosphatases"/>
    <property type="match status" value="1"/>
</dbReference>
<protein>
    <submittedName>
        <fullName evidence="6">LPXTG cell wall anchor domain-containing protein</fullName>
    </submittedName>
</protein>
<keyword evidence="1" id="KW-0732">Signal</keyword>
<dbReference type="InterPro" id="IPR029052">
    <property type="entry name" value="Metallo-depent_PP-like"/>
</dbReference>
<dbReference type="PANTHER" id="PTHR11575">
    <property type="entry name" value="5'-NUCLEOTIDASE-RELATED"/>
    <property type="match status" value="1"/>
</dbReference>
<dbReference type="Pfam" id="PF09587">
    <property type="entry name" value="PGA_cap"/>
    <property type="match status" value="1"/>
</dbReference>
<feature type="chain" id="PRO_5038162425" evidence="1">
    <location>
        <begin position="32"/>
        <end position="602"/>
    </location>
</feature>
<dbReference type="EMBL" id="SVCM01000040">
    <property type="protein sequence ID" value="MBE6059222.1"/>
    <property type="molecule type" value="Genomic_DNA"/>
</dbReference>
<feature type="signal peptide" evidence="1">
    <location>
        <begin position="1"/>
        <end position="31"/>
    </location>
</feature>
<feature type="compositionally biased region" description="Basic and acidic residues" evidence="2">
    <location>
        <begin position="529"/>
        <end position="540"/>
    </location>
</feature>
<keyword evidence="3" id="KW-0472">Membrane</keyword>
<keyword evidence="3" id="KW-0812">Transmembrane</keyword>
<organism evidence="6 7">
    <name type="scientific">Clostridium sulfidigenes</name>
    <dbReference type="NCBI Taxonomy" id="318464"/>
    <lineage>
        <taxon>Bacteria</taxon>
        <taxon>Bacillati</taxon>
        <taxon>Bacillota</taxon>
        <taxon>Clostridia</taxon>
        <taxon>Eubacteriales</taxon>
        <taxon>Clostridiaceae</taxon>
        <taxon>Clostridium</taxon>
    </lineage>
</organism>
<feature type="region of interest" description="Disordered" evidence="2">
    <location>
        <begin position="527"/>
        <end position="579"/>
    </location>
</feature>
<dbReference type="InterPro" id="IPR006179">
    <property type="entry name" value="5_nucleotidase/apyrase"/>
</dbReference>
<feature type="domain" description="5'-Nucleotidase C-terminal" evidence="4">
    <location>
        <begin position="351"/>
        <end position="487"/>
    </location>
</feature>
<proteinExistence type="inferred from homology"/>
<dbReference type="CDD" id="cd00845">
    <property type="entry name" value="MPP_UshA_N_like"/>
    <property type="match status" value="1"/>
</dbReference>
<dbReference type="Gene3D" id="3.60.21.10">
    <property type="match status" value="1"/>
</dbReference>
<accession>A0A927W2D9</accession>
<keyword evidence="1" id="KW-0378">Hydrolase</keyword>
<feature type="compositionally biased region" description="Low complexity" evidence="2">
    <location>
        <begin position="551"/>
        <end position="567"/>
    </location>
</feature>
<evidence type="ECO:0000259" key="4">
    <source>
        <dbReference type="Pfam" id="PF02872"/>
    </source>
</evidence>
<feature type="transmembrane region" description="Helical" evidence="3">
    <location>
        <begin position="575"/>
        <end position="595"/>
    </location>
</feature>
<reference evidence="6" key="1">
    <citation type="submission" date="2019-04" db="EMBL/GenBank/DDBJ databases">
        <title>Evolution of Biomass-Degrading Anaerobic Consortia Revealed by Metagenomics.</title>
        <authorList>
            <person name="Peng X."/>
        </authorList>
    </citation>
    <scope>NUCLEOTIDE SEQUENCE</scope>
    <source>
        <strain evidence="6">SIG254</strain>
    </source>
</reference>
<evidence type="ECO:0000256" key="2">
    <source>
        <dbReference type="SAM" id="MobiDB-lite"/>
    </source>
</evidence>
<sequence>MKEKKRLTAFIMSLFLFATLVMPSNITKAYAEENDKTNNSQAVSSNDNKVVDILSFNDFHGNVLESGKNIGAAKLVGVVNEYKAKATTEYGVIPVSAGDLYQGTAISNLTTGKPVTAMLKAMGLEASAIGNHEFDWGIDNINAWSKEGGFSFLAANIVKKGTEERVSYAQPYKVVERNGVKIGLIGISTPETATSTLAENVKDVEFLDPVDTVAKWNKVLRETEKVDAVVVIAHAGAYQDSNTKEITGEAADIAKIEGVDAVIAGHNHAVVSGEINGVPVVEGGYNGRALAKLTFTFDDSNKLIDVEPSVDVFLGKEATLPVDENVLKEVNDMNSGLSEILGQKVTSLKERLSHDDKNTAVTPLGVTVAETMRKIVGTEIAVTNGGGIRRSLEQGDVTIGDMYEILPFDNTIVTLDVKGSDLYGIIEHGINTEGFAWGQYAGIKVWYNPEDGKVSSIRLNDGTKIDMDKYYSIAINDFMLTGGDKYDFSNAINAVNTNVVMRDAMAEDWNKNGVPEVDFDILVAGEDTTVDKPTEEEKPTEPNVPEEENKPSTPNTNNPSKPSNPSKLPQTGAPLTPDVFGTMGIMAIALGGYIAKKKKKSA</sequence>
<evidence type="ECO:0000256" key="1">
    <source>
        <dbReference type="RuleBase" id="RU362119"/>
    </source>
</evidence>
<dbReference type="Proteomes" id="UP000768462">
    <property type="component" value="Unassembled WGS sequence"/>
</dbReference>
<dbReference type="InterPro" id="IPR019079">
    <property type="entry name" value="Capsule_synth_CapA"/>
</dbReference>
<comment type="caution">
    <text evidence="6">The sequence shown here is derived from an EMBL/GenBank/DDBJ whole genome shotgun (WGS) entry which is preliminary data.</text>
</comment>
<gene>
    <name evidence="6" type="ORF">E7215_03470</name>
</gene>
<dbReference type="SUPFAM" id="SSF55816">
    <property type="entry name" value="5'-nucleotidase (syn. UDP-sugar hydrolase), C-terminal domain"/>
    <property type="match status" value="1"/>
</dbReference>
<evidence type="ECO:0000313" key="6">
    <source>
        <dbReference type="EMBL" id="MBE6059222.1"/>
    </source>
</evidence>
<name>A0A927W2D9_9CLOT</name>